<evidence type="ECO:0000313" key="3">
    <source>
        <dbReference type="Proteomes" id="UP001232755"/>
    </source>
</evidence>
<gene>
    <name evidence="2" type="ORF">QF034_006191</name>
</gene>
<organism evidence="2 3">
    <name type="scientific">Streptomyces africanus</name>
    <dbReference type="NCBI Taxonomy" id="231024"/>
    <lineage>
        <taxon>Bacteria</taxon>
        <taxon>Bacillati</taxon>
        <taxon>Actinomycetota</taxon>
        <taxon>Actinomycetes</taxon>
        <taxon>Kitasatosporales</taxon>
        <taxon>Streptomycetaceae</taxon>
        <taxon>Streptomyces</taxon>
    </lineage>
</organism>
<reference evidence="2 3" key="1">
    <citation type="submission" date="2023-07" db="EMBL/GenBank/DDBJ databases">
        <title>Comparative genomics of wheat-associated soil bacteria to identify genetic determinants of phenazine resistance.</title>
        <authorList>
            <person name="Mouncey N."/>
        </authorList>
    </citation>
    <scope>NUCLEOTIDE SEQUENCE [LARGE SCALE GENOMIC DNA]</scope>
    <source>
        <strain evidence="2 3">B3I12</strain>
    </source>
</reference>
<evidence type="ECO:0008006" key="4">
    <source>
        <dbReference type="Google" id="ProtNLM"/>
    </source>
</evidence>
<keyword evidence="3" id="KW-1185">Reference proteome</keyword>
<comment type="caution">
    <text evidence="2">The sequence shown here is derived from an EMBL/GenBank/DDBJ whole genome shotgun (WGS) entry which is preliminary data.</text>
</comment>
<evidence type="ECO:0000256" key="1">
    <source>
        <dbReference type="SAM" id="MobiDB-lite"/>
    </source>
</evidence>
<name>A0ABU0QY65_9ACTN</name>
<accession>A0ABU0QY65</accession>
<dbReference type="Proteomes" id="UP001232755">
    <property type="component" value="Unassembled WGS sequence"/>
</dbReference>
<evidence type="ECO:0000313" key="2">
    <source>
        <dbReference type="EMBL" id="MDQ0751960.1"/>
    </source>
</evidence>
<sequence>MSIPAVEESWARVDAWLARHAPLSHAMLRPPAAQTGIEDAQRTLGVSFHPDLVASLRCHDGAEPDDGTVQLSFYGPLCGVADIVRNTTFLRSLGVEEAGLPLTLGIGRRASDGLFLACRPGPPYGQVGRRFDEDMPSFAHWPSLRHLLADLADALEGGRTFLDRVPVAVAGKLGWEEERTVPAEAVSALAWAAALAEPESDPPALRRPVFPDVAGSPPPPPRQEGTQRLFFVRTYRPRPAPLPDQPDVAFAAGLTPAEMLRRLGAIPATVRPRDRPQAQRAAKSAWAAHRPLARAGDAGGWGYATLEGGAAQFARPEVLRALSAGTRVAVLTRHGPEVVLTFAEDGVPCPQEDVRRVMSPREGNRAGGPDARRLGVDLWPGSTAAYTRFLAVLRQDFGIAYDPDEEGPAELTSALLLPLLDDLPAEDCGFPSQVRHLDLAGLVERTPPRRLRAAIAAQLSRLSSETHLDTYPEVAEALDRIHRGLPVACDRDGPLDARMRTLAAEAHAARQLLQDDDTAPVSHKDLTAWDARATAAHALREFLRLPLPAAAATILDQRVSVHWHEELAADLDSA</sequence>
<feature type="region of interest" description="Disordered" evidence="1">
    <location>
        <begin position="200"/>
        <end position="226"/>
    </location>
</feature>
<dbReference type="RefSeq" id="WP_307178020.1">
    <property type="nucleotide sequence ID" value="NZ_JAUSYP010000001.1"/>
</dbReference>
<proteinExistence type="predicted"/>
<protein>
    <recommendedName>
        <fullName evidence="4">Knr4/Smi1-like domain-containing protein</fullName>
    </recommendedName>
</protein>
<dbReference type="EMBL" id="JAUSYP010000001">
    <property type="protein sequence ID" value="MDQ0751960.1"/>
    <property type="molecule type" value="Genomic_DNA"/>
</dbReference>